<organism evidence="6 7">
    <name type="scientific">Vibrio hippocampi</name>
    <dbReference type="NCBI Taxonomy" id="654686"/>
    <lineage>
        <taxon>Bacteria</taxon>
        <taxon>Pseudomonadati</taxon>
        <taxon>Pseudomonadota</taxon>
        <taxon>Gammaproteobacteria</taxon>
        <taxon>Vibrionales</taxon>
        <taxon>Vibrionaceae</taxon>
        <taxon>Vibrio</taxon>
    </lineage>
</organism>
<dbReference type="PANTHER" id="PTHR32305:SF15">
    <property type="entry name" value="PROTEIN RHSA-RELATED"/>
    <property type="match status" value="1"/>
</dbReference>
<comment type="caution">
    <text evidence="6">The sequence shown here is derived from an EMBL/GenBank/DDBJ whole genome shotgun (WGS) entry which is preliminary data.</text>
</comment>
<accession>A0ABM8ZEV3</accession>
<feature type="transmembrane region" description="Helical" evidence="4">
    <location>
        <begin position="2178"/>
        <end position="2196"/>
    </location>
</feature>
<dbReference type="Gene3D" id="2.180.10.10">
    <property type="entry name" value="RHS repeat-associated core"/>
    <property type="match status" value="3"/>
</dbReference>
<dbReference type="InterPro" id="IPR028994">
    <property type="entry name" value="Integrin_alpha_N"/>
</dbReference>
<keyword evidence="4" id="KW-0812">Transmembrane</keyword>
<feature type="transmembrane region" description="Helical" evidence="4">
    <location>
        <begin position="2150"/>
        <end position="2171"/>
    </location>
</feature>
<dbReference type="InterPro" id="IPR022385">
    <property type="entry name" value="Rhs_assc_core"/>
</dbReference>
<evidence type="ECO:0000256" key="2">
    <source>
        <dbReference type="ARBA" id="ARBA00022525"/>
    </source>
</evidence>
<dbReference type="InterPro" id="IPR031325">
    <property type="entry name" value="RHS_repeat"/>
</dbReference>
<dbReference type="Pfam" id="PF03534">
    <property type="entry name" value="SpvB"/>
    <property type="match status" value="1"/>
</dbReference>
<feature type="signal peptide" evidence="5">
    <location>
        <begin position="1"/>
        <end position="19"/>
    </location>
</feature>
<keyword evidence="5" id="KW-0732">Signal</keyword>
<evidence type="ECO:0000313" key="7">
    <source>
        <dbReference type="Proteomes" id="UP000838160"/>
    </source>
</evidence>
<dbReference type="NCBIfam" id="TIGR01643">
    <property type="entry name" value="YD_repeat_2x"/>
    <property type="match status" value="2"/>
</dbReference>
<keyword evidence="3" id="KW-0843">Virulence</keyword>
<dbReference type="InterPro" id="IPR006530">
    <property type="entry name" value="YD"/>
</dbReference>
<proteinExistence type="predicted"/>
<evidence type="ECO:0000256" key="1">
    <source>
        <dbReference type="ARBA" id="ARBA00004613"/>
    </source>
</evidence>
<dbReference type="Proteomes" id="UP000838160">
    <property type="component" value="Unassembled WGS sequence"/>
</dbReference>
<dbReference type="PANTHER" id="PTHR32305">
    <property type="match status" value="1"/>
</dbReference>
<reference evidence="6" key="1">
    <citation type="submission" date="2021-12" db="EMBL/GenBank/DDBJ databases">
        <authorList>
            <person name="Rodrigo-Torres L."/>
            <person name="Arahal R. D."/>
            <person name="Lucena T."/>
        </authorList>
    </citation>
    <scope>NUCLEOTIDE SEQUENCE</scope>
    <source>
        <strain evidence="6">CECT 8226</strain>
    </source>
</reference>
<comment type="subcellular location">
    <subcellularLocation>
        <location evidence="1">Secreted</location>
    </subcellularLocation>
</comment>
<dbReference type="SUPFAM" id="SSF69318">
    <property type="entry name" value="Integrin alpha N-terminal domain"/>
    <property type="match status" value="1"/>
</dbReference>
<keyword evidence="2" id="KW-0964">Secreted</keyword>
<sequence length="2477" mass="277519">MIRILIFVYTALFSNFVSSQVGTLPGELVVQHGVSQYQIPIELPEGRGGNTPQLGLIYSSQNPASGIVGSGFSISGLSAISRCGMQISIDGYSQAPNNALNDNFCLDGTRLMLSKGSNGLDGAEYRPHIDNFSHIILNNNASSDDSYFKIFTKSGDVLTYGKKFDNNLWLLTKIDDRTGKNSIEYYYNNNAQIERITYDQYELVFVYRLYSGLNGKYVSYFNRTNNNIRKSNKLLDKIQIKLNGKIKNYYKIRRKGKSSDDVTSVTGQLISGITYCDKKGACLPETKFEWLSERPFDSYSRHLIPKWGVDIGGQSGNGFIDATGDQNIDYCRVSANNKIECQFNFGQQGGANTHEFLLSPAINKSYWWGWTDFNGDGRDQLCRINSGQFVCTEFRSNGQQVNTKIAVDYLPKSVQKTWVFDFTGNGLPDLCRITGNDSLVCNENTDGRKLNDIYIYPRLELAPDDYMWWADIDGNGFQDFCRATDRSRNAELTCTRFNAGQVIGSKDEKLSITDLGWRWWVGGRGYDTRRWWVDVNGDGATDYCRNTGNKSGTGSNITCSLGSLGDIDRFDADIVLVGGSDWQGNWGDSQSHWWLDTNKDGQLEFCRLISGTMHCTTMTGETSVFSLSESGSTQAGTGSRRWFMDLNGDGEIEYCRNVNATSGSSSALDCQNIHTELYSPSLLKAVTNGLGFTSQVEYDRHKNIGKPQWSTELKHPYVSGNKNALLVSKMVSDNGVGGKAYTEFFYGPTRYHLHGEGHSGFAWIKQREYRDEDNIGRGREIFYRTDYPFTQSLSKSKEYLLDMEQLNGDKWNFSTAKLLNQTILTYDVTRFGQSGKANKHAYDIQTILNEQAQLPITGVVEEYRYKGKTYIKPIDKIDGSISNNKLELEKYYLLENKAGIYSNINFVEGKIFIATYTKVSVEQSAVLDKVLRTPTSTYIIPSNTDTGPLGLQYEYSPTSVRYAVYVDKQIDTSYDLNGRLLSSVTTQNQQIDSFGNVGLTSVSTTSVNPVSGRSETFITETHNQYDNDESQWLLGRLTSSRVIHTAPDGAKSARQSSFSYDSNTGYLVDEVIEPDHKLSVTKVYTRNAEGVIVGTRTTAWNGQGTQTRRGAMLLTYSGDSVSQSSTNALGFKSSIVTDRYTGLSTANDINNLKTITERDGFGRVVKSRVQAKVGFNDTSIQYHPINRSQCIHKPQHAVYCVITNTRGLGMGNQIVYYDSLQRELRTAHLGLNYRWILKDSIYNSKAQLYKVSRPYFADETPQFSITNYDELGRVISISEPGPAGEKHSLIRYQYGANWVKQFDALDKVTTTYFNAKGWEIKVAQPHGASLEKSYSPTGKLIRAKGADGAIITNRYDVLGNKEFTDDPDLGQWRYTYNGFGELISQTDAKGQTTQTHYDKLGRTVSKTVETKDNNGKVTTNTSQWFYDSYGNNKWNGALLRTQTPETIKNRTFDSVGQLSREQLITAKHTFTRSFTYNKYGQVTQEKRPNSFELNYDYDYFTGVTKGIWGNKSQISVQFSEAEYRSVIQPLLIEAVERATRYLSRANDLVEQLKFYDKRIEIYQQLISQTMNVSEDSADIYTAAAGKALTVHEHWNGVQYLQIPDTIIVIPNQPLLISSMPAKFHLKLEGNALSKVSLEEWQHVQAQLTQKERQVFYDRLNGQGMIIGQEVIDDIPEIYDDPTLSAFEKLRLYAQEIQRLEYVQNNLHQQAHSYVDAAEQLVTLSKQTQLIADRYKAMRSDSLKEYYNLRVLPSAELAKGKIYYWRINGLDAEGRVRSELYGNGLSNVYDYHEGTGQLLSINTQSGGQTLRQLHYVYDRMDNVRERRDLVNHIQDRYQYDHLNRLTNNTLTALGDHHTSNPLFNKSYRVNYNKAGNIAFKTDVGAYQYTDSKHRHAVTKAGTKIYTYDDNGNMLSGDGRTISWNGFNKPIKISKGSQWVRFSYDENRQRYLKQNQLGDKTWYLGKDYERIDLANGEVEHKQFINVGGKLIAVNIDRKKSNAKGQTASFDRQIRFTHSDALGSHDLITDIWGNIVERKSYDAWGKERAFEWDKGTSFIEQALFTNRGYTGHEQLDEVDLIHMNGRLYDATLARFISADSFVPSPSDSQSFNRYSYVHNNPMKYTDPSGHFLKKVFKEIGRVFKQIGNFIKDYWRIIATIAISIIAPYAAPFLLGVASLTAAQAIMVGFVAGAIGGAIAGRSFKSALIGGISGAMFGALHEFNPSGIEQMVSKAVAHGVAGGASSVMQGGSFGEGFLSAAVMQSISLSPAGGAMSKLSSHNFGNMVYNAVASATIGGTVSALTGGKFKNGAVSGAFSRMLNDMLNSIAAVRQSLAEAALNSEGDTRYAQAVKNGRFREGSWKCNQFVADKLAEVGINPVMLEDGSPEYMTANGWANPNYHISGWEIVNSPMPGDIAAIPRSGRDSGHVGIYIKDRGPFRSNVMAANKLSVGWSQSHLRNDYINSWAGASGNTVYRRYVGQ</sequence>
<dbReference type="NCBIfam" id="TIGR03696">
    <property type="entry name" value="Rhs_assc_core"/>
    <property type="match status" value="1"/>
</dbReference>
<keyword evidence="4" id="KW-1133">Transmembrane helix</keyword>
<dbReference type="Pfam" id="PF05593">
    <property type="entry name" value="RHS_repeat"/>
    <property type="match status" value="1"/>
</dbReference>
<keyword evidence="7" id="KW-1185">Reference proteome</keyword>
<dbReference type="InterPro" id="IPR003284">
    <property type="entry name" value="Sal_SpvB"/>
</dbReference>
<dbReference type="EMBL" id="CAKLCM010000001">
    <property type="protein sequence ID" value="CAH0524457.1"/>
    <property type="molecule type" value="Genomic_DNA"/>
</dbReference>
<evidence type="ECO:0000256" key="5">
    <source>
        <dbReference type="SAM" id="SignalP"/>
    </source>
</evidence>
<protein>
    <recommendedName>
        <fullName evidence="8">Type IV secretion protein Rhs</fullName>
    </recommendedName>
</protein>
<keyword evidence="4" id="KW-0472">Membrane</keyword>
<name>A0ABM8ZEV3_9VIBR</name>
<dbReference type="InterPro" id="IPR050708">
    <property type="entry name" value="T6SS_VgrG/RHS"/>
</dbReference>
<evidence type="ECO:0008006" key="8">
    <source>
        <dbReference type="Google" id="ProtNLM"/>
    </source>
</evidence>
<feature type="chain" id="PRO_5045312283" description="Type IV secretion protein Rhs" evidence="5">
    <location>
        <begin position="20"/>
        <end position="2477"/>
    </location>
</feature>
<evidence type="ECO:0000313" key="6">
    <source>
        <dbReference type="EMBL" id="CAH0524457.1"/>
    </source>
</evidence>
<evidence type="ECO:0000256" key="3">
    <source>
        <dbReference type="ARBA" id="ARBA00023026"/>
    </source>
</evidence>
<evidence type="ECO:0000256" key="4">
    <source>
        <dbReference type="SAM" id="Phobius"/>
    </source>
</evidence>
<dbReference type="RefSeq" id="WP_237483375.1">
    <property type="nucleotide sequence ID" value="NZ_CAKLCM010000001.1"/>
</dbReference>
<gene>
    <name evidence="6" type="ORF">VHP8226_00284</name>
</gene>